<dbReference type="Proteomes" id="UP001597100">
    <property type="component" value="Unassembled WGS sequence"/>
</dbReference>
<evidence type="ECO:0000313" key="3">
    <source>
        <dbReference type="Proteomes" id="UP001597100"/>
    </source>
</evidence>
<accession>A0ABW3IH13</accession>
<sequence>MFNLTLQKWLLILSGVIIFLITVTGILGYSLYLANERSESLEASLEIFEKDIEKLKAENFHIIDSLKYQQDKGRKRILSRDQKIDELLVYVDSLLKTNPNEANIDTLRDLDSIAFLFAKYYPDKSRTGERSN</sequence>
<protein>
    <submittedName>
        <fullName evidence="2">Uncharacterized protein</fullName>
    </submittedName>
</protein>
<feature type="transmembrane region" description="Helical" evidence="1">
    <location>
        <begin position="12"/>
        <end position="34"/>
    </location>
</feature>
<reference evidence="3" key="1">
    <citation type="journal article" date="2019" name="Int. J. Syst. Evol. Microbiol.">
        <title>The Global Catalogue of Microorganisms (GCM) 10K type strain sequencing project: providing services to taxonomists for standard genome sequencing and annotation.</title>
        <authorList>
            <consortium name="The Broad Institute Genomics Platform"/>
            <consortium name="The Broad Institute Genome Sequencing Center for Infectious Disease"/>
            <person name="Wu L."/>
            <person name="Ma J."/>
        </authorList>
    </citation>
    <scope>NUCLEOTIDE SEQUENCE [LARGE SCALE GENOMIC DNA]</scope>
    <source>
        <strain evidence="3">CCUG 60898</strain>
    </source>
</reference>
<proteinExistence type="predicted"/>
<comment type="caution">
    <text evidence="2">The sequence shown here is derived from an EMBL/GenBank/DDBJ whole genome shotgun (WGS) entry which is preliminary data.</text>
</comment>
<evidence type="ECO:0000313" key="2">
    <source>
        <dbReference type="EMBL" id="MFD0977316.1"/>
    </source>
</evidence>
<name>A0ABW3IH13_9FLAO</name>
<dbReference type="EMBL" id="JBHTJP010000035">
    <property type="protein sequence ID" value="MFD0977316.1"/>
    <property type="molecule type" value="Genomic_DNA"/>
</dbReference>
<keyword evidence="1" id="KW-0812">Transmembrane</keyword>
<gene>
    <name evidence="2" type="ORF">ACFQ1G_10980</name>
</gene>
<evidence type="ECO:0000256" key="1">
    <source>
        <dbReference type="SAM" id="Phobius"/>
    </source>
</evidence>
<keyword evidence="1" id="KW-1133">Transmembrane helix</keyword>
<keyword evidence="3" id="KW-1185">Reference proteome</keyword>
<organism evidence="2 3">
    <name type="scientific">Salinimicrobium gaetbulicola</name>
    <dbReference type="NCBI Taxonomy" id="999702"/>
    <lineage>
        <taxon>Bacteria</taxon>
        <taxon>Pseudomonadati</taxon>
        <taxon>Bacteroidota</taxon>
        <taxon>Flavobacteriia</taxon>
        <taxon>Flavobacteriales</taxon>
        <taxon>Flavobacteriaceae</taxon>
        <taxon>Salinimicrobium</taxon>
    </lineage>
</organism>
<dbReference type="RefSeq" id="WP_380739496.1">
    <property type="nucleotide sequence ID" value="NZ_JBHTJP010000035.1"/>
</dbReference>
<keyword evidence="1" id="KW-0472">Membrane</keyword>